<dbReference type="InterPro" id="IPR007247">
    <property type="entry name" value="Ureidogly_lyase"/>
</dbReference>
<dbReference type="NCBIfam" id="TIGR02961">
    <property type="entry name" value="allantoicase"/>
    <property type="match status" value="1"/>
</dbReference>
<dbReference type="SUPFAM" id="SSF51182">
    <property type="entry name" value="RmlC-like cupins"/>
    <property type="match status" value="2"/>
</dbReference>
<evidence type="ECO:0000256" key="1">
    <source>
        <dbReference type="ARBA" id="ARBA00009242"/>
    </source>
</evidence>
<keyword evidence="4" id="KW-0456">Lyase</keyword>
<dbReference type="GeneID" id="91094429"/>
<evidence type="ECO:0000256" key="4">
    <source>
        <dbReference type="ARBA" id="ARBA00023239"/>
    </source>
</evidence>
<dbReference type="AlphaFoldDB" id="A0AAX4JU09"/>
<dbReference type="PANTHER" id="PTHR12045">
    <property type="entry name" value="ALLANTOICASE"/>
    <property type="match status" value="1"/>
</dbReference>
<dbReference type="InterPro" id="IPR015908">
    <property type="entry name" value="Allantoicase_dom"/>
</dbReference>
<reference evidence="7 8" key="1">
    <citation type="submission" date="2024-01" db="EMBL/GenBank/DDBJ databases">
        <title>Comparative genomics of Cryptococcus and Kwoniella reveals pathogenesis evolution and contrasting modes of karyotype evolution via chromosome fusion or intercentromeric recombination.</title>
        <authorList>
            <person name="Coelho M.A."/>
            <person name="David-Palma M."/>
            <person name="Shea T."/>
            <person name="Bowers K."/>
            <person name="McGinley-Smith S."/>
            <person name="Mohammad A.W."/>
            <person name="Gnirke A."/>
            <person name="Yurkov A.M."/>
            <person name="Nowrousian M."/>
            <person name="Sun S."/>
            <person name="Cuomo C.A."/>
            <person name="Heitman J."/>
        </authorList>
    </citation>
    <scope>NUCLEOTIDE SEQUENCE [LARGE SCALE GENOMIC DNA]</scope>
    <source>
        <strain evidence="7 8">CBS 6074</strain>
    </source>
</reference>
<dbReference type="Pfam" id="PF03561">
    <property type="entry name" value="Allantoicase"/>
    <property type="match status" value="2"/>
</dbReference>
<dbReference type="Gene3D" id="2.60.120.480">
    <property type="entry name" value="Ureidoglycolate hydrolase"/>
    <property type="match status" value="2"/>
</dbReference>
<dbReference type="InterPro" id="IPR008979">
    <property type="entry name" value="Galactose-bd-like_sf"/>
</dbReference>
<dbReference type="SUPFAM" id="SSF49785">
    <property type="entry name" value="Galactose-binding domain-like"/>
    <property type="match status" value="2"/>
</dbReference>
<evidence type="ECO:0000256" key="5">
    <source>
        <dbReference type="ARBA" id="ARBA00047684"/>
    </source>
</evidence>
<comment type="similarity">
    <text evidence="1">Belongs to the allantoicase family.</text>
</comment>
<evidence type="ECO:0000313" key="7">
    <source>
        <dbReference type="EMBL" id="WWC88844.1"/>
    </source>
</evidence>
<dbReference type="CDD" id="cd20298">
    <property type="entry name" value="cupin_UAH"/>
    <property type="match status" value="2"/>
</dbReference>
<evidence type="ECO:0000313" key="8">
    <source>
        <dbReference type="Proteomes" id="UP001355207"/>
    </source>
</evidence>
<dbReference type="GO" id="GO:0000256">
    <property type="term" value="P:allantoin catabolic process"/>
    <property type="evidence" value="ECO:0007669"/>
    <property type="project" value="InterPro"/>
</dbReference>
<proteinExistence type="inferred from homology"/>
<dbReference type="GO" id="GO:0006144">
    <property type="term" value="P:purine nucleobase metabolic process"/>
    <property type="evidence" value="ECO:0007669"/>
    <property type="project" value="UniProtKB-KW"/>
</dbReference>
<keyword evidence="8" id="KW-1185">Reference proteome</keyword>
<keyword evidence="3" id="KW-0659">Purine metabolism</keyword>
<sequence length="845" mass="91915">MTTSIYKQISLDEFDGKIKNNYIEVSSSSLGGKVVSCSDDFFASKDNLIKPGPSISMKGQFGPNGALYDGWESRRHNPEFDWVIIKLATPSTSISYVDIDTSHFSGNEAPQSQIFALSDESANLVSKSRITPKTRGWKAILPVVDLGPNSRHIFELDEQGKQGQWSWLMVRMIPDGGMARFRAYGTPKPPSQPSTLPADYKSIEPIDLVSPLIGGKIINCSDSNFSPPQNLLLPGRGIDMSDGWETRRSQHQRGKYHPESGIQKGQERKEWVIIKLGVEGVISHIEVDTAFHPGNYPVACTIEATLSPSDSDLENAQWHEIVSKKPLGPHRQHFFDIERTIQEGKVWSHVRYTIYPDGGSKRVRVYGYPLSPSSSVSTSLPGSSAEEITLPVLPLTYEAFKPYGQVIQGYSFSTSAPKGISTTSANQGTATKFHRLGKIKETYPDGVGKSGGVAIGTVKASNRLDIKDGKKIKVELLERHAYTTQAFIPLGRPANSPSPGNFIVVVALNGSDDKPDPNTIKAFLATAAQGVSFDAGIWHHSLLTVGGDLDYAVIERGTPDPSIKAYVEKVEPSISTYLQIPPFPPKSLATKPADEAVAAHPATAHLTATSQAPKTNGQGILASILDKATKTIQSESSSLSAIKPILITPENFAKFGQLITTSPSSSHTDSESSPDGLTIKNNCLAPIISTYPEDSGAVTAISVYRATKKVGLERGSPFNVRYMERHKFMSQAFLPMGKAEWPSQSEEALEKGGEFLVIVAENGPDDKPDPKTLKSFILPPNMGLAYSPGTWHHPVLILDSTIDLACVETQISTGQFDSDERDCELLSWEDEQVFGIIDVPTLPIL</sequence>
<dbReference type="RefSeq" id="XP_066075607.1">
    <property type="nucleotide sequence ID" value="XM_066219510.1"/>
</dbReference>
<dbReference type="InterPro" id="IPR011051">
    <property type="entry name" value="RmlC_Cupin_sf"/>
</dbReference>
<dbReference type="InterPro" id="IPR047233">
    <property type="entry name" value="UAH_cupin"/>
</dbReference>
<feature type="domain" description="Allantoicase" evidence="6">
    <location>
        <begin position="214"/>
        <end position="368"/>
    </location>
</feature>
<dbReference type="GO" id="GO:0004848">
    <property type="term" value="F:ureidoglycolate hydrolase activity"/>
    <property type="evidence" value="ECO:0007669"/>
    <property type="project" value="InterPro"/>
</dbReference>
<feature type="domain" description="Allantoicase" evidence="6">
    <location>
        <begin position="31"/>
        <end position="187"/>
    </location>
</feature>
<comment type="subunit">
    <text evidence="2">Homodimer.</text>
</comment>
<evidence type="ECO:0000256" key="2">
    <source>
        <dbReference type="ARBA" id="ARBA00011738"/>
    </source>
</evidence>
<organism evidence="7 8">
    <name type="scientific">Kwoniella dendrophila CBS 6074</name>
    <dbReference type="NCBI Taxonomy" id="1295534"/>
    <lineage>
        <taxon>Eukaryota</taxon>
        <taxon>Fungi</taxon>
        <taxon>Dikarya</taxon>
        <taxon>Basidiomycota</taxon>
        <taxon>Agaricomycotina</taxon>
        <taxon>Tremellomycetes</taxon>
        <taxon>Tremellales</taxon>
        <taxon>Cryptococcaceae</taxon>
        <taxon>Kwoniella</taxon>
    </lineage>
</organism>
<accession>A0AAX4JU09</accession>
<evidence type="ECO:0000259" key="6">
    <source>
        <dbReference type="Pfam" id="PF03561"/>
    </source>
</evidence>
<dbReference type="GO" id="GO:0050385">
    <property type="term" value="F:ureidoglycolate lyase activity"/>
    <property type="evidence" value="ECO:0007669"/>
    <property type="project" value="UniProtKB-EC"/>
</dbReference>
<comment type="catalytic activity">
    <reaction evidence="5">
        <text>(S)-ureidoglycolate = urea + glyoxylate</text>
        <dbReference type="Rhea" id="RHEA:11304"/>
        <dbReference type="ChEBI" id="CHEBI:16199"/>
        <dbReference type="ChEBI" id="CHEBI:36655"/>
        <dbReference type="ChEBI" id="CHEBI:57296"/>
        <dbReference type="EC" id="4.3.2.3"/>
    </reaction>
</comment>
<dbReference type="InterPro" id="IPR005164">
    <property type="entry name" value="Allantoicase"/>
</dbReference>
<dbReference type="EMBL" id="CP144101">
    <property type="protein sequence ID" value="WWC88844.1"/>
    <property type="molecule type" value="Genomic_DNA"/>
</dbReference>
<dbReference type="InterPro" id="IPR024060">
    <property type="entry name" value="Ureidoglycolate_lyase_dom_sf"/>
</dbReference>
<dbReference type="PANTHER" id="PTHR12045:SF3">
    <property type="entry name" value="INACTIVE ALLANTOICASE-RELATED"/>
    <property type="match status" value="1"/>
</dbReference>
<dbReference type="GO" id="GO:0004037">
    <property type="term" value="F:allantoicase activity"/>
    <property type="evidence" value="ECO:0007669"/>
    <property type="project" value="InterPro"/>
</dbReference>
<gene>
    <name evidence="7" type="ORF">L201_003759</name>
</gene>
<dbReference type="Gene3D" id="2.60.120.260">
    <property type="entry name" value="Galactose-binding domain-like"/>
    <property type="match status" value="2"/>
</dbReference>
<name>A0AAX4JU09_9TREE</name>
<evidence type="ECO:0000256" key="3">
    <source>
        <dbReference type="ARBA" id="ARBA00022631"/>
    </source>
</evidence>
<protein>
    <submittedName>
        <fullName evidence="7">Allantoicase</fullName>
    </submittedName>
</protein>
<dbReference type="Proteomes" id="UP001355207">
    <property type="component" value="Chromosome 4"/>
</dbReference>
<dbReference type="Pfam" id="PF04115">
    <property type="entry name" value="Ureidogly_lyase"/>
    <property type="match status" value="2"/>
</dbReference>